<dbReference type="EMBL" id="VIEB01000255">
    <property type="protein sequence ID" value="TQD98249.1"/>
    <property type="molecule type" value="Genomic_DNA"/>
</dbReference>
<proteinExistence type="predicted"/>
<evidence type="ECO:0000313" key="2">
    <source>
        <dbReference type="Proteomes" id="UP000315295"/>
    </source>
</evidence>
<evidence type="ECO:0000313" key="1">
    <source>
        <dbReference type="EMBL" id="TQD98249.1"/>
    </source>
</evidence>
<accession>A0A540MIG5</accession>
<comment type="caution">
    <text evidence="1">The sequence shown here is derived from an EMBL/GenBank/DDBJ whole genome shotgun (WGS) entry which is preliminary data.</text>
</comment>
<gene>
    <name evidence="1" type="ORF">C1H46_016070</name>
</gene>
<keyword evidence="2" id="KW-1185">Reference proteome</keyword>
<name>A0A540MIG5_MALBA</name>
<reference evidence="1 2" key="1">
    <citation type="journal article" date="2019" name="G3 (Bethesda)">
        <title>Sequencing of a Wild Apple (Malus baccata) Genome Unravels the Differences Between Cultivated and Wild Apple Species Regarding Disease Resistance and Cold Tolerance.</title>
        <authorList>
            <person name="Chen X."/>
        </authorList>
    </citation>
    <scope>NUCLEOTIDE SEQUENCE [LARGE SCALE GENOMIC DNA]</scope>
    <source>
        <strain evidence="2">cv. Shandingzi</strain>
        <tissue evidence="1">Leaves</tissue>
    </source>
</reference>
<dbReference type="AlphaFoldDB" id="A0A540MIG5"/>
<organism evidence="1 2">
    <name type="scientific">Malus baccata</name>
    <name type="common">Siberian crab apple</name>
    <name type="synonym">Pyrus baccata</name>
    <dbReference type="NCBI Taxonomy" id="106549"/>
    <lineage>
        <taxon>Eukaryota</taxon>
        <taxon>Viridiplantae</taxon>
        <taxon>Streptophyta</taxon>
        <taxon>Embryophyta</taxon>
        <taxon>Tracheophyta</taxon>
        <taxon>Spermatophyta</taxon>
        <taxon>Magnoliopsida</taxon>
        <taxon>eudicotyledons</taxon>
        <taxon>Gunneridae</taxon>
        <taxon>Pentapetalae</taxon>
        <taxon>rosids</taxon>
        <taxon>fabids</taxon>
        <taxon>Rosales</taxon>
        <taxon>Rosaceae</taxon>
        <taxon>Amygdaloideae</taxon>
        <taxon>Maleae</taxon>
        <taxon>Malus</taxon>
    </lineage>
</organism>
<dbReference type="Proteomes" id="UP000315295">
    <property type="component" value="Unassembled WGS sequence"/>
</dbReference>
<protein>
    <submittedName>
        <fullName evidence="1">Uncharacterized protein</fullName>
    </submittedName>
</protein>
<sequence>MILFDDTVVISRGRAPIRGHCCPARPSLQQRKKVEGMRVKVRQKEAEKVERDGDEIAIDGGSSFRELKNGGVWWFCWEK</sequence>